<dbReference type="Pfam" id="PF11774">
    <property type="entry name" value="Lsr2"/>
    <property type="match status" value="1"/>
</dbReference>
<dbReference type="InterPro" id="IPR042261">
    <property type="entry name" value="Lsr2-like_dimerization"/>
</dbReference>
<evidence type="ECO:0000256" key="2">
    <source>
        <dbReference type="SAM" id="MobiDB-lite"/>
    </source>
</evidence>
<dbReference type="GO" id="GO:0003677">
    <property type="term" value="F:DNA binding"/>
    <property type="evidence" value="ECO:0007669"/>
    <property type="project" value="UniProtKB-KW"/>
</dbReference>
<keyword evidence="1" id="KW-0238">DNA-binding</keyword>
<evidence type="ECO:0000256" key="1">
    <source>
        <dbReference type="ARBA" id="ARBA00023125"/>
    </source>
</evidence>
<sequence length="109" mass="12053">MAQKIIVTLQDDLDGSQADETIRFALEDVRYEIDLNSEHAKEMRDSLAPFIEAARKVQAARGPKPGRPAGQRQGPSPSDVREWAKSQGMKVNDYGRVPQALIDSYVAAN</sequence>
<gene>
    <name evidence="5" type="ORF">LJ757_18530</name>
</gene>
<evidence type="ECO:0000313" key="6">
    <source>
        <dbReference type="Proteomes" id="UP001139158"/>
    </source>
</evidence>
<organism evidence="5 6">
    <name type="scientific">Arthrobacter caoxuetaonis</name>
    <dbReference type="NCBI Taxonomy" id="2886935"/>
    <lineage>
        <taxon>Bacteria</taxon>
        <taxon>Bacillati</taxon>
        <taxon>Actinomycetota</taxon>
        <taxon>Actinomycetes</taxon>
        <taxon>Micrococcales</taxon>
        <taxon>Micrococcaceae</taxon>
        <taxon>Arthrobacter</taxon>
    </lineage>
</organism>
<dbReference type="InterPro" id="IPR036625">
    <property type="entry name" value="E3-bd_dom_sf"/>
</dbReference>
<evidence type="ECO:0000313" key="5">
    <source>
        <dbReference type="EMBL" id="MCC3299758.1"/>
    </source>
</evidence>
<accession>A0A9X1SE23</accession>
<reference evidence="5" key="1">
    <citation type="submission" date="2021-10" db="EMBL/GenBank/DDBJ databases">
        <title>Novel species in genus Arthrobacter.</title>
        <authorList>
            <person name="Liu Y."/>
        </authorList>
    </citation>
    <scope>NUCLEOTIDE SEQUENCE</scope>
    <source>
        <strain evidence="5">Zg-Y453</strain>
    </source>
</reference>
<name>A0A9X1SE23_9MICC</name>
<dbReference type="EMBL" id="JAJFZV010000020">
    <property type="protein sequence ID" value="MCC3299758.1"/>
    <property type="molecule type" value="Genomic_DNA"/>
</dbReference>
<feature type="region of interest" description="Disordered" evidence="2">
    <location>
        <begin position="57"/>
        <end position="91"/>
    </location>
</feature>
<feature type="domain" description="Lsr2 dimerization" evidence="3">
    <location>
        <begin position="1"/>
        <end position="58"/>
    </location>
</feature>
<dbReference type="Gene3D" id="4.10.320.10">
    <property type="entry name" value="E3-binding domain"/>
    <property type="match status" value="1"/>
</dbReference>
<comment type="caution">
    <text evidence="5">The sequence shown here is derived from an EMBL/GenBank/DDBJ whole genome shotgun (WGS) entry which is preliminary data.</text>
</comment>
<proteinExistence type="predicted"/>
<dbReference type="RefSeq" id="WP_227897745.1">
    <property type="nucleotide sequence ID" value="NZ_CP099467.1"/>
</dbReference>
<evidence type="ECO:0000259" key="3">
    <source>
        <dbReference type="Pfam" id="PF11774"/>
    </source>
</evidence>
<feature type="domain" description="Lsr2 DNA-binding" evidence="4">
    <location>
        <begin position="74"/>
        <end position="108"/>
    </location>
</feature>
<dbReference type="Pfam" id="PF23359">
    <property type="entry name" value="Lsr2_DNA-bd"/>
    <property type="match status" value="1"/>
</dbReference>
<dbReference type="InterPro" id="IPR055370">
    <property type="entry name" value="Lsr2_DNA-bd"/>
</dbReference>
<dbReference type="AlphaFoldDB" id="A0A9X1SE23"/>
<dbReference type="GO" id="GO:0016746">
    <property type="term" value="F:acyltransferase activity"/>
    <property type="evidence" value="ECO:0007669"/>
    <property type="project" value="InterPro"/>
</dbReference>
<dbReference type="Gene3D" id="3.30.60.230">
    <property type="entry name" value="Lsr2, dimerization domain"/>
    <property type="match status" value="1"/>
</dbReference>
<protein>
    <submittedName>
        <fullName evidence="5">Lsr2 family protein</fullName>
    </submittedName>
</protein>
<dbReference type="Proteomes" id="UP001139158">
    <property type="component" value="Unassembled WGS sequence"/>
</dbReference>
<evidence type="ECO:0000259" key="4">
    <source>
        <dbReference type="Pfam" id="PF23359"/>
    </source>
</evidence>
<keyword evidence="6" id="KW-1185">Reference proteome</keyword>
<dbReference type="InterPro" id="IPR024412">
    <property type="entry name" value="Lsr2_dim_dom"/>
</dbReference>